<reference evidence="2" key="1">
    <citation type="submission" date="2021-01" db="EMBL/GenBank/DDBJ databases">
        <authorList>
            <person name="Corre E."/>
            <person name="Pelletier E."/>
            <person name="Niang G."/>
            <person name="Scheremetjew M."/>
            <person name="Finn R."/>
            <person name="Kale V."/>
            <person name="Holt S."/>
            <person name="Cochrane G."/>
            <person name="Meng A."/>
            <person name="Brown T."/>
            <person name="Cohen L."/>
        </authorList>
    </citation>
    <scope>NUCLEOTIDE SEQUENCE</scope>
    <source>
        <strain evidence="2">Isolate 1302-5</strain>
    </source>
</reference>
<dbReference type="AlphaFoldDB" id="A0A7S4J5Z4"/>
<feature type="region of interest" description="Disordered" evidence="1">
    <location>
        <begin position="1"/>
        <end position="46"/>
    </location>
</feature>
<evidence type="ECO:0000256" key="1">
    <source>
        <dbReference type="SAM" id="MobiDB-lite"/>
    </source>
</evidence>
<sequence>MAMADNDLELHGVSPKEGAHGKRAEWGGQLKNGATETNIRHHDDSEAEGLFSTRWCAGRSVKDGGACNRIYHHFGVCSDTGNFCIHPVAEPLMLNANRRGHLFIDGFVSPCVEMSPEGALTAGCDARKIMETVLPFLF</sequence>
<accession>A0A7S4J5Z4</accession>
<proteinExistence type="predicted"/>
<protein>
    <submittedName>
        <fullName evidence="2">Uncharacterized protein</fullName>
    </submittedName>
</protein>
<dbReference type="EMBL" id="HBKQ01032484">
    <property type="protein sequence ID" value="CAE2252737.1"/>
    <property type="molecule type" value="Transcribed_RNA"/>
</dbReference>
<name>A0A7S4J5Z4_9STRA</name>
<gene>
    <name evidence="2" type="ORF">OAUR00152_LOCUS22193</name>
</gene>
<organism evidence="2">
    <name type="scientific">Odontella aurita</name>
    <dbReference type="NCBI Taxonomy" id="265563"/>
    <lineage>
        <taxon>Eukaryota</taxon>
        <taxon>Sar</taxon>
        <taxon>Stramenopiles</taxon>
        <taxon>Ochrophyta</taxon>
        <taxon>Bacillariophyta</taxon>
        <taxon>Mediophyceae</taxon>
        <taxon>Biddulphiophycidae</taxon>
        <taxon>Eupodiscales</taxon>
        <taxon>Odontellaceae</taxon>
        <taxon>Odontella</taxon>
    </lineage>
</organism>
<evidence type="ECO:0000313" key="2">
    <source>
        <dbReference type="EMBL" id="CAE2252737.1"/>
    </source>
</evidence>